<evidence type="ECO:0000256" key="13">
    <source>
        <dbReference type="ARBA" id="ARBA00023136"/>
    </source>
</evidence>
<feature type="coiled-coil region" evidence="14">
    <location>
        <begin position="246"/>
        <end position="273"/>
    </location>
</feature>
<keyword evidence="19" id="KW-1185">Reference proteome</keyword>
<dbReference type="PROSITE" id="PS50109">
    <property type="entry name" value="HIS_KIN"/>
    <property type="match status" value="1"/>
</dbReference>
<dbReference type="InterPro" id="IPR004358">
    <property type="entry name" value="Sig_transdc_His_kin-like_C"/>
</dbReference>
<evidence type="ECO:0000313" key="19">
    <source>
        <dbReference type="Proteomes" id="UP001185028"/>
    </source>
</evidence>
<evidence type="ECO:0000256" key="9">
    <source>
        <dbReference type="ARBA" id="ARBA00022777"/>
    </source>
</evidence>
<dbReference type="SUPFAM" id="SSF47384">
    <property type="entry name" value="Homodimeric domain of signal transducing histidine kinase"/>
    <property type="match status" value="1"/>
</dbReference>
<evidence type="ECO:0000256" key="15">
    <source>
        <dbReference type="SAM" id="Phobius"/>
    </source>
</evidence>
<feature type="domain" description="Histidine kinase" evidence="16">
    <location>
        <begin position="280"/>
        <end position="496"/>
    </location>
</feature>
<gene>
    <name evidence="18" type="ORF">JOC58_000836</name>
</gene>
<keyword evidence="11 15" id="KW-1133">Transmembrane helix</keyword>
<comment type="subcellular location">
    <subcellularLocation>
        <location evidence="2">Cell membrane</location>
        <topology evidence="2">Multi-pass membrane protein</topology>
    </subcellularLocation>
</comment>
<dbReference type="GO" id="GO:0016301">
    <property type="term" value="F:kinase activity"/>
    <property type="evidence" value="ECO:0007669"/>
    <property type="project" value="UniProtKB-KW"/>
</dbReference>
<feature type="transmembrane region" description="Helical" evidence="15">
    <location>
        <begin position="173"/>
        <end position="196"/>
    </location>
</feature>
<dbReference type="CDD" id="cd06225">
    <property type="entry name" value="HAMP"/>
    <property type="match status" value="1"/>
</dbReference>
<dbReference type="InterPro" id="IPR036097">
    <property type="entry name" value="HisK_dim/P_sf"/>
</dbReference>
<evidence type="ECO:0000256" key="6">
    <source>
        <dbReference type="ARBA" id="ARBA00022679"/>
    </source>
</evidence>
<keyword evidence="10" id="KW-0067">ATP-binding</keyword>
<dbReference type="Gene3D" id="6.10.340.10">
    <property type="match status" value="1"/>
</dbReference>
<dbReference type="EMBL" id="JAVDQH010000003">
    <property type="protein sequence ID" value="MDR6242951.1"/>
    <property type="molecule type" value="Genomic_DNA"/>
</dbReference>
<proteinExistence type="predicted"/>
<dbReference type="CDD" id="cd00082">
    <property type="entry name" value="HisKA"/>
    <property type="match status" value="1"/>
</dbReference>
<evidence type="ECO:0000256" key="7">
    <source>
        <dbReference type="ARBA" id="ARBA00022692"/>
    </source>
</evidence>
<organism evidence="18 19">
    <name type="scientific">Paenibacillus hunanensis</name>
    <dbReference type="NCBI Taxonomy" id="539262"/>
    <lineage>
        <taxon>Bacteria</taxon>
        <taxon>Bacillati</taxon>
        <taxon>Bacillota</taxon>
        <taxon>Bacilli</taxon>
        <taxon>Bacillales</taxon>
        <taxon>Paenibacillaceae</taxon>
        <taxon>Paenibacillus</taxon>
    </lineage>
</organism>
<evidence type="ECO:0000259" key="16">
    <source>
        <dbReference type="PROSITE" id="PS50109"/>
    </source>
</evidence>
<evidence type="ECO:0000256" key="5">
    <source>
        <dbReference type="ARBA" id="ARBA00022553"/>
    </source>
</evidence>
<dbReference type="PANTHER" id="PTHR45528:SF1">
    <property type="entry name" value="SENSOR HISTIDINE KINASE CPXA"/>
    <property type="match status" value="1"/>
</dbReference>
<dbReference type="PANTHER" id="PTHR45528">
    <property type="entry name" value="SENSOR HISTIDINE KINASE CPXA"/>
    <property type="match status" value="1"/>
</dbReference>
<evidence type="ECO:0000313" key="18">
    <source>
        <dbReference type="EMBL" id="MDR6242951.1"/>
    </source>
</evidence>
<dbReference type="InterPro" id="IPR003660">
    <property type="entry name" value="HAMP_dom"/>
</dbReference>
<evidence type="ECO:0000256" key="12">
    <source>
        <dbReference type="ARBA" id="ARBA00023012"/>
    </source>
</evidence>
<evidence type="ECO:0000256" key="8">
    <source>
        <dbReference type="ARBA" id="ARBA00022741"/>
    </source>
</evidence>
<keyword evidence="13 15" id="KW-0472">Membrane</keyword>
<keyword evidence="12" id="KW-0902">Two-component regulatory system</keyword>
<dbReference type="InterPro" id="IPR005467">
    <property type="entry name" value="His_kinase_dom"/>
</dbReference>
<accession>A0ABU1IUL1</accession>
<comment type="caution">
    <text evidence="18">The sequence shown here is derived from an EMBL/GenBank/DDBJ whole genome shotgun (WGS) entry which is preliminary data.</text>
</comment>
<dbReference type="InterPro" id="IPR003594">
    <property type="entry name" value="HATPase_dom"/>
</dbReference>
<keyword evidence="4" id="KW-1003">Cell membrane</keyword>
<dbReference type="SUPFAM" id="SSF55874">
    <property type="entry name" value="ATPase domain of HSP90 chaperone/DNA topoisomerase II/histidine kinase"/>
    <property type="match status" value="1"/>
</dbReference>
<evidence type="ECO:0000259" key="17">
    <source>
        <dbReference type="PROSITE" id="PS50885"/>
    </source>
</evidence>
<dbReference type="SMART" id="SM00387">
    <property type="entry name" value="HATPase_c"/>
    <property type="match status" value="1"/>
</dbReference>
<evidence type="ECO:0000256" key="14">
    <source>
        <dbReference type="SAM" id="Coils"/>
    </source>
</evidence>
<keyword evidence="6" id="KW-0808">Transferase</keyword>
<dbReference type="InterPro" id="IPR050398">
    <property type="entry name" value="HssS/ArlS-like"/>
</dbReference>
<dbReference type="PRINTS" id="PR00344">
    <property type="entry name" value="BCTRLSENSOR"/>
</dbReference>
<evidence type="ECO:0000256" key="2">
    <source>
        <dbReference type="ARBA" id="ARBA00004651"/>
    </source>
</evidence>
<dbReference type="PROSITE" id="PS50885">
    <property type="entry name" value="HAMP"/>
    <property type="match status" value="1"/>
</dbReference>
<evidence type="ECO:0000256" key="4">
    <source>
        <dbReference type="ARBA" id="ARBA00022475"/>
    </source>
</evidence>
<dbReference type="Pfam" id="PF00512">
    <property type="entry name" value="HisKA"/>
    <property type="match status" value="1"/>
</dbReference>
<dbReference type="Pfam" id="PF02518">
    <property type="entry name" value="HATPase_c"/>
    <property type="match status" value="1"/>
</dbReference>
<evidence type="ECO:0000256" key="10">
    <source>
        <dbReference type="ARBA" id="ARBA00022840"/>
    </source>
</evidence>
<evidence type="ECO:0000256" key="1">
    <source>
        <dbReference type="ARBA" id="ARBA00000085"/>
    </source>
</evidence>
<keyword evidence="9 18" id="KW-0418">Kinase</keyword>
<dbReference type="InterPro" id="IPR036890">
    <property type="entry name" value="HATPase_C_sf"/>
</dbReference>
<keyword evidence="5" id="KW-0597">Phosphoprotein</keyword>
<evidence type="ECO:0000256" key="3">
    <source>
        <dbReference type="ARBA" id="ARBA00012438"/>
    </source>
</evidence>
<dbReference type="RefSeq" id="WP_188775570.1">
    <property type="nucleotide sequence ID" value="NZ_BMMB01000004.1"/>
</dbReference>
<dbReference type="Gene3D" id="3.30.565.10">
    <property type="entry name" value="Histidine kinase-like ATPase, C-terminal domain"/>
    <property type="match status" value="1"/>
</dbReference>
<dbReference type="Proteomes" id="UP001185028">
    <property type="component" value="Unassembled WGS sequence"/>
</dbReference>
<keyword evidence="14" id="KW-0175">Coiled coil</keyword>
<dbReference type="SMART" id="SM00388">
    <property type="entry name" value="HisKA"/>
    <property type="match status" value="1"/>
</dbReference>
<sequence>MRARSLLHPRLGLRWKFPLLLGALLLFTVTVLSLLVLSGIRSNQQQQTEQLLLRQSDLMQLRIQQAYLSGERLSPLLFMQRRAAELAVDLGAASNMRVIVYDRNGELRGDSLPLARRSDVSAAMRYALQGQTAYITEGSNVLYLAPVYGADQLLGVIQLHLSIAEQQEFYHNMLMLCLWTGAAVLASSFLIGWLYIHRQTRDIHTLMTEARAIARGRYPDEQHALLKRSDELGELGDSITEMGGMIERSMNLLEQEKLQLQQAVTKLSALEQLQKAFIGNISHELKTPATSIQSYADLLGMYGDDPELVREASASISSEIRRLIELIEDSIRLSLLDKYDFELHPEQVQLNELIEDAAARTRGKATSAGIQLDVKLDQSVQLLADPKHLMHILLNLLDNAVKYNLPQHGWIVVESQLRDEIVQIRIRSSGPMIPADQQELVFEPYTTLSQNRSRTSSGTGLGLPLARRLAQRMEGNLYIASSDEHGNVFVLEMPLR</sequence>
<dbReference type="Pfam" id="PF00672">
    <property type="entry name" value="HAMP"/>
    <property type="match status" value="1"/>
</dbReference>
<dbReference type="Gene3D" id="1.10.287.130">
    <property type="match status" value="1"/>
</dbReference>
<dbReference type="InterPro" id="IPR003661">
    <property type="entry name" value="HisK_dim/P_dom"/>
</dbReference>
<evidence type="ECO:0000256" key="11">
    <source>
        <dbReference type="ARBA" id="ARBA00022989"/>
    </source>
</evidence>
<keyword evidence="8" id="KW-0547">Nucleotide-binding</keyword>
<dbReference type="EC" id="2.7.13.3" evidence="3"/>
<name>A0ABU1IUL1_9BACL</name>
<protein>
    <recommendedName>
        <fullName evidence="3">histidine kinase</fullName>
        <ecNumber evidence="3">2.7.13.3</ecNumber>
    </recommendedName>
</protein>
<reference evidence="18 19" key="1">
    <citation type="submission" date="2023-07" db="EMBL/GenBank/DDBJ databases">
        <title>Genomic Encyclopedia of Type Strains, Phase IV (KMG-IV): sequencing the most valuable type-strain genomes for metagenomic binning, comparative biology and taxonomic classification.</title>
        <authorList>
            <person name="Goeker M."/>
        </authorList>
    </citation>
    <scope>NUCLEOTIDE SEQUENCE [LARGE SCALE GENOMIC DNA]</scope>
    <source>
        <strain evidence="18 19">DSM 22170</strain>
    </source>
</reference>
<feature type="domain" description="HAMP" evidence="17">
    <location>
        <begin position="197"/>
        <end position="251"/>
    </location>
</feature>
<comment type="catalytic activity">
    <reaction evidence="1">
        <text>ATP + protein L-histidine = ADP + protein N-phospho-L-histidine.</text>
        <dbReference type="EC" id="2.7.13.3"/>
    </reaction>
</comment>
<keyword evidence="7 15" id="KW-0812">Transmembrane</keyword>